<reference evidence="1 2" key="1">
    <citation type="submission" date="2008-10" db="EMBL/GenBank/DDBJ databases">
        <title>Genome sequence of Bacillus cereus B4264.</title>
        <authorList>
            <person name="Dodson R.J."/>
            <person name="Durkin A.S."/>
            <person name="Rosovitz M.J."/>
            <person name="Rasko D.A."/>
            <person name="Hoffmaster A."/>
            <person name="Ravel J."/>
            <person name="Sutton G."/>
        </authorList>
    </citation>
    <scope>NUCLEOTIDE SEQUENCE [LARGE SCALE GENOMIC DNA]</scope>
    <source>
        <strain evidence="1 2">B4264</strain>
    </source>
</reference>
<dbReference type="Proteomes" id="UP000007096">
    <property type="component" value="Chromosome"/>
</dbReference>
<organism evidence="1 2">
    <name type="scientific">Bacillus cereus (strain B4264)</name>
    <dbReference type="NCBI Taxonomy" id="405532"/>
    <lineage>
        <taxon>Bacteria</taxon>
        <taxon>Bacillati</taxon>
        <taxon>Bacillota</taxon>
        <taxon>Bacilli</taxon>
        <taxon>Bacillales</taxon>
        <taxon>Bacillaceae</taxon>
        <taxon>Bacillus</taxon>
        <taxon>Bacillus cereus group</taxon>
    </lineage>
</organism>
<name>B7HAM6_BACC4</name>
<dbReference type="EMBL" id="CP001176">
    <property type="protein sequence ID" value="ACK58934.1"/>
    <property type="molecule type" value="Genomic_DNA"/>
</dbReference>
<evidence type="ECO:0000313" key="2">
    <source>
        <dbReference type="Proteomes" id="UP000007096"/>
    </source>
</evidence>
<evidence type="ECO:0000313" key="1">
    <source>
        <dbReference type="EMBL" id="ACK58934.1"/>
    </source>
</evidence>
<dbReference type="AlphaFoldDB" id="B7HAM6"/>
<gene>
    <name evidence="1" type="ordered locus">BCB4264_A3612</name>
</gene>
<protein>
    <submittedName>
        <fullName evidence="1">Uncharacterized protein</fullName>
    </submittedName>
</protein>
<proteinExistence type="predicted"/>
<dbReference type="KEGG" id="bcb:BCB4264_A3612"/>
<dbReference type="HOGENOM" id="CLU_3339621_0_0_9"/>
<sequence>MFRKMTMISLNVYVKLIGILKWSMAKLLECNAYVFIS</sequence>
<accession>B7HAM6</accession>